<keyword evidence="9 15" id="KW-0297">G-protein coupled receptor</keyword>
<feature type="compositionally biased region" description="Polar residues" evidence="16">
    <location>
        <begin position="377"/>
        <end position="392"/>
    </location>
</feature>
<feature type="transmembrane region" description="Helical" evidence="15">
    <location>
        <begin position="140"/>
        <end position="158"/>
    </location>
</feature>
<gene>
    <name evidence="18" type="primary">OPSC2_2</name>
    <name evidence="18" type="ORF">FJT64_026932</name>
</gene>
<dbReference type="SMART" id="SM01381">
    <property type="entry name" value="7TM_GPCR_Srsx"/>
    <property type="match status" value="1"/>
</dbReference>
<dbReference type="OrthoDB" id="9996086at2759"/>
<feature type="region of interest" description="Disordered" evidence="16">
    <location>
        <begin position="366"/>
        <end position="392"/>
    </location>
</feature>
<dbReference type="InterPro" id="IPR050125">
    <property type="entry name" value="GPCR_opsins"/>
</dbReference>
<dbReference type="PRINTS" id="PR00238">
    <property type="entry name" value="OPSIN"/>
</dbReference>
<dbReference type="EMBL" id="VIIS01001250">
    <property type="protein sequence ID" value="KAF0300607.1"/>
    <property type="molecule type" value="Genomic_DNA"/>
</dbReference>
<evidence type="ECO:0000259" key="17">
    <source>
        <dbReference type="PROSITE" id="PS50262"/>
    </source>
</evidence>
<comment type="similarity">
    <text evidence="15">Belongs to the G-protein coupled receptor 1 family. Opsin subfamily.</text>
</comment>
<feature type="domain" description="G-protein coupled receptors family 1 profile" evidence="17">
    <location>
        <begin position="78"/>
        <end position="343"/>
    </location>
</feature>
<reference evidence="18 19" key="1">
    <citation type="submission" date="2019-07" db="EMBL/GenBank/DDBJ databases">
        <title>Draft genome assembly of a fouling barnacle, Amphibalanus amphitrite (Darwin, 1854): The first reference genome for Thecostraca.</title>
        <authorList>
            <person name="Kim W."/>
        </authorList>
    </citation>
    <scope>NUCLEOTIDE SEQUENCE [LARGE SCALE GENOMIC DNA]</scope>
    <source>
        <strain evidence="18">SNU_AA5</strain>
        <tissue evidence="18">Soma without cirri and trophi</tissue>
    </source>
</reference>
<dbReference type="PROSITE" id="PS00238">
    <property type="entry name" value="OPSIN"/>
    <property type="match status" value="1"/>
</dbReference>
<keyword evidence="11" id="KW-1015">Disulfide bond</keyword>
<proteinExistence type="inferred from homology"/>
<dbReference type="PROSITE" id="PS00237">
    <property type="entry name" value="G_PROTEIN_RECEP_F1_1"/>
    <property type="match status" value="1"/>
</dbReference>
<evidence type="ECO:0000256" key="14">
    <source>
        <dbReference type="ARBA" id="ARBA00023305"/>
    </source>
</evidence>
<evidence type="ECO:0000256" key="16">
    <source>
        <dbReference type="SAM" id="MobiDB-lite"/>
    </source>
</evidence>
<dbReference type="InterPro" id="IPR000276">
    <property type="entry name" value="GPCR_Rhodpsn"/>
</dbReference>
<evidence type="ECO:0000256" key="5">
    <source>
        <dbReference type="ARBA" id="ARBA00022692"/>
    </source>
</evidence>
<keyword evidence="2 15" id="KW-0600">Photoreceptor protein</keyword>
<feature type="transmembrane region" description="Helical" evidence="15">
    <location>
        <begin position="99"/>
        <end position="120"/>
    </location>
</feature>
<dbReference type="GO" id="GO:0016020">
    <property type="term" value="C:membrane"/>
    <property type="evidence" value="ECO:0007669"/>
    <property type="project" value="UniProtKB-SubCell"/>
</dbReference>
<dbReference type="PROSITE" id="PS50262">
    <property type="entry name" value="G_PROTEIN_RECEP_F1_2"/>
    <property type="match status" value="1"/>
</dbReference>
<evidence type="ECO:0000313" key="18">
    <source>
        <dbReference type="EMBL" id="KAF0300607.1"/>
    </source>
</evidence>
<evidence type="ECO:0000256" key="13">
    <source>
        <dbReference type="ARBA" id="ARBA00023224"/>
    </source>
</evidence>
<dbReference type="GO" id="GO:0007602">
    <property type="term" value="P:phototransduction"/>
    <property type="evidence" value="ECO:0007669"/>
    <property type="project" value="UniProtKB-KW"/>
</dbReference>
<keyword evidence="7 15" id="KW-1133">Transmembrane helix</keyword>
<organism evidence="18 19">
    <name type="scientific">Amphibalanus amphitrite</name>
    <name type="common">Striped barnacle</name>
    <name type="synonym">Balanus amphitrite</name>
    <dbReference type="NCBI Taxonomy" id="1232801"/>
    <lineage>
        <taxon>Eukaryota</taxon>
        <taxon>Metazoa</taxon>
        <taxon>Ecdysozoa</taxon>
        <taxon>Arthropoda</taxon>
        <taxon>Crustacea</taxon>
        <taxon>Multicrustacea</taxon>
        <taxon>Cirripedia</taxon>
        <taxon>Thoracica</taxon>
        <taxon>Thoracicalcarea</taxon>
        <taxon>Balanomorpha</taxon>
        <taxon>Balanoidea</taxon>
        <taxon>Balanidae</taxon>
        <taxon>Amphibalaninae</taxon>
        <taxon>Amphibalanus</taxon>
    </lineage>
</organism>
<dbReference type="InterPro" id="IPR017452">
    <property type="entry name" value="GPCR_Rhodpsn_7TM"/>
</dbReference>
<keyword evidence="5 15" id="KW-0812">Transmembrane</keyword>
<feature type="transmembrane region" description="Helical" evidence="15">
    <location>
        <begin position="179"/>
        <end position="205"/>
    </location>
</feature>
<dbReference type="PRINTS" id="PR00237">
    <property type="entry name" value="GPCRRHODOPSN"/>
</dbReference>
<keyword evidence="19" id="KW-1185">Reference proteome</keyword>
<dbReference type="PANTHER" id="PTHR24240">
    <property type="entry name" value="OPSIN"/>
    <property type="match status" value="1"/>
</dbReference>
<dbReference type="InterPro" id="IPR027430">
    <property type="entry name" value="Retinal_BS"/>
</dbReference>
<protein>
    <submittedName>
        <fullName evidence="18">Compound eye opsin BCRH2</fullName>
    </submittedName>
</protein>
<dbReference type="PRINTS" id="PR00577">
    <property type="entry name" value="OPSINRH3RH4"/>
</dbReference>
<evidence type="ECO:0000256" key="12">
    <source>
        <dbReference type="ARBA" id="ARBA00023170"/>
    </source>
</evidence>
<sequence>MVTSPRDIPRDPQAFAVSARDEKFGWMFDPNARVPDTAPADMLEIIPKHWYNFAPVNPLWHYMLGMVYIVLFVVSLFGNLTALYLFLKDRTLRTPSNMLVINLTLSDLVMTLTNHTAFIYNAFMGGAWQLGPRVCEVCGFLGAVSGLASICSLVAISWDRYRVIVQSFNAAPLTVGKALAIMIFVWAYTMAFTLLPFFGIGAYVPEGILDSCTFDYFDTGVINTAYIWFCIVGFYIFPILLICFFYYHIVNAVFQHEKALKEQAKKMNVSTLRSNADQDKQSAEIRIAKVALVNITVWALCWTPYCVVVAIGISGDPMLVTPLVSALPALFAKAVSTYNPLVYALSHPRYRAALRKHMPWVCISPDDDGKSKPAAADTTSTVSAETANQEKA</sequence>
<feature type="transmembrane region" description="Helical" evidence="15">
    <location>
        <begin position="290"/>
        <end position="313"/>
    </location>
</feature>
<keyword evidence="14" id="KW-0844">Vision</keyword>
<evidence type="ECO:0000256" key="11">
    <source>
        <dbReference type="ARBA" id="ARBA00023157"/>
    </source>
</evidence>
<evidence type="ECO:0000313" key="19">
    <source>
        <dbReference type="Proteomes" id="UP000440578"/>
    </source>
</evidence>
<keyword evidence="3" id="KW-0597">Phosphoprotein</keyword>
<dbReference type="AlphaFoldDB" id="A0A6A4VXC9"/>
<dbReference type="SUPFAM" id="SSF81321">
    <property type="entry name" value="Family A G protein-coupled receptor-like"/>
    <property type="match status" value="1"/>
</dbReference>
<evidence type="ECO:0000256" key="6">
    <source>
        <dbReference type="ARBA" id="ARBA00022925"/>
    </source>
</evidence>
<keyword evidence="8 15" id="KW-0157">Chromophore</keyword>
<name>A0A6A4VXC9_AMPAM</name>
<evidence type="ECO:0000256" key="8">
    <source>
        <dbReference type="ARBA" id="ARBA00022991"/>
    </source>
</evidence>
<keyword evidence="4 15" id="KW-0716">Sensory transduction</keyword>
<feature type="transmembrane region" description="Helical" evidence="15">
    <location>
        <begin position="325"/>
        <end position="346"/>
    </location>
</feature>
<evidence type="ECO:0000256" key="1">
    <source>
        <dbReference type="ARBA" id="ARBA00004141"/>
    </source>
</evidence>
<feature type="transmembrane region" description="Helical" evidence="15">
    <location>
        <begin position="225"/>
        <end position="247"/>
    </location>
</feature>
<evidence type="ECO:0000256" key="4">
    <source>
        <dbReference type="ARBA" id="ARBA00022606"/>
    </source>
</evidence>
<keyword evidence="10 15" id="KW-0472">Membrane</keyword>
<dbReference type="Gene3D" id="1.20.1070.10">
    <property type="entry name" value="Rhodopsin 7-helix transmembrane proteins"/>
    <property type="match status" value="1"/>
</dbReference>
<feature type="transmembrane region" description="Helical" evidence="15">
    <location>
        <begin position="59"/>
        <end position="87"/>
    </location>
</feature>
<comment type="subcellular location">
    <subcellularLocation>
        <location evidence="1 15">Membrane</location>
        <topology evidence="1 15">Multi-pass membrane protein</topology>
    </subcellularLocation>
</comment>
<evidence type="ECO:0000256" key="10">
    <source>
        <dbReference type="ARBA" id="ARBA00023136"/>
    </source>
</evidence>
<dbReference type="GO" id="GO:0004930">
    <property type="term" value="F:G protein-coupled receptor activity"/>
    <property type="evidence" value="ECO:0007669"/>
    <property type="project" value="UniProtKB-KW"/>
</dbReference>
<dbReference type="CDD" id="cd15079">
    <property type="entry name" value="7tmA_photoreceptors_insect"/>
    <property type="match status" value="1"/>
</dbReference>
<evidence type="ECO:0000256" key="7">
    <source>
        <dbReference type="ARBA" id="ARBA00022989"/>
    </source>
</evidence>
<dbReference type="FunFam" id="1.20.1070.10:FF:000044">
    <property type="entry name" value="Opsin, ultraviolet-sensitive"/>
    <property type="match status" value="1"/>
</dbReference>
<evidence type="ECO:0000256" key="3">
    <source>
        <dbReference type="ARBA" id="ARBA00022553"/>
    </source>
</evidence>
<keyword evidence="6 15" id="KW-0681">Retinal protein</keyword>
<keyword evidence="12 15" id="KW-0675">Receptor</keyword>
<keyword evidence="13 15" id="KW-0807">Transducer</keyword>
<comment type="caution">
    <text evidence="18">The sequence shown here is derived from an EMBL/GenBank/DDBJ whole genome shotgun (WGS) entry which is preliminary data.</text>
</comment>
<dbReference type="GO" id="GO:0007601">
    <property type="term" value="P:visual perception"/>
    <property type="evidence" value="ECO:0007669"/>
    <property type="project" value="UniProtKB-KW"/>
</dbReference>
<dbReference type="InterPro" id="IPR001760">
    <property type="entry name" value="Opsin"/>
</dbReference>
<evidence type="ECO:0000256" key="2">
    <source>
        <dbReference type="ARBA" id="ARBA00022543"/>
    </source>
</evidence>
<dbReference type="Proteomes" id="UP000440578">
    <property type="component" value="Unassembled WGS sequence"/>
</dbReference>
<evidence type="ECO:0000256" key="9">
    <source>
        <dbReference type="ARBA" id="ARBA00023040"/>
    </source>
</evidence>
<evidence type="ECO:0000256" key="15">
    <source>
        <dbReference type="RuleBase" id="RU004951"/>
    </source>
</evidence>
<accession>A0A6A4VXC9</accession>
<dbReference type="Pfam" id="PF00001">
    <property type="entry name" value="7tm_1"/>
    <property type="match status" value="1"/>
</dbReference>
<dbReference type="GO" id="GO:0009881">
    <property type="term" value="F:photoreceptor activity"/>
    <property type="evidence" value="ECO:0007669"/>
    <property type="project" value="UniProtKB-KW"/>
</dbReference>